<reference evidence="4 5" key="1">
    <citation type="submission" date="2018-08" db="EMBL/GenBank/DDBJ databases">
        <title>A genome reference for cultivated species of the human gut microbiota.</title>
        <authorList>
            <person name="Zou Y."/>
            <person name="Xue W."/>
            <person name="Luo G."/>
        </authorList>
    </citation>
    <scope>NUCLEOTIDE SEQUENCE [LARGE SCALE GENOMIC DNA]</scope>
    <source>
        <strain evidence="4 5">AM37-3BH</strain>
    </source>
</reference>
<dbReference type="SUPFAM" id="SSF46689">
    <property type="entry name" value="Homeodomain-like"/>
    <property type="match status" value="1"/>
</dbReference>
<feature type="DNA-binding region" description="H-T-H motif" evidence="2">
    <location>
        <begin position="35"/>
        <end position="54"/>
    </location>
</feature>
<protein>
    <submittedName>
        <fullName evidence="4">TetR/AcrR family transcriptional regulator</fullName>
    </submittedName>
</protein>
<dbReference type="AlphaFoldDB" id="A0A413YQB8"/>
<dbReference type="PROSITE" id="PS50977">
    <property type="entry name" value="HTH_TETR_2"/>
    <property type="match status" value="1"/>
</dbReference>
<dbReference type="InterPro" id="IPR009057">
    <property type="entry name" value="Homeodomain-like_sf"/>
</dbReference>
<evidence type="ECO:0000313" key="4">
    <source>
        <dbReference type="EMBL" id="RHC11283.1"/>
    </source>
</evidence>
<evidence type="ECO:0000259" key="3">
    <source>
        <dbReference type="PROSITE" id="PS50977"/>
    </source>
</evidence>
<evidence type="ECO:0000256" key="1">
    <source>
        <dbReference type="ARBA" id="ARBA00023125"/>
    </source>
</evidence>
<dbReference type="InterPro" id="IPR050624">
    <property type="entry name" value="HTH-type_Tx_Regulator"/>
</dbReference>
<comment type="caution">
    <text evidence="4">The sequence shown here is derived from an EMBL/GenBank/DDBJ whole genome shotgun (WGS) entry which is preliminary data.</text>
</comment>
<evidence type="ECO:0000256" key="2">
    <source>
        <dbReference type="PROSITE-ProRule" id="PRU00335"/>
    </source>
</evidence>
<dbReference type="InterPro" id="IPR023772">
    <property type="entry name" value="DNA-bd_HTH_TetR-type_CS"/>
</dbReference>
<dbReference type="Proteomes" id="UP000285844">
    <property type="component" value="Unassembled WGS sequence"/>
</dbReference>
<accession>A0A413YQB8</accession>
<dbReference type="PRINTS" id="PR00455">
    <property type="entry name" value="HTHTETR"/>
</dbReference>
<dbReference type="EMBL" id="QSHM01000026">
    <property type="protein sequence ID" value="RHC11283.1"/>
    <property type="molecule type" value="Genomic_DNA"/>
</dbReference>
<dbReference type="PANTHER" id="PTHR43479">
    <property type="entry name" value="ACREF/ENVCD OPERON REPRESSOR-RELATED"/>
    <property type="match status" value="1"/>
</dbReference>
<dbReference type="Pfam" id="PF00440">
    <property type="entry name" value="TetR_N"/>
    <property type="match status" value="1"/>
</dbReference>
<dbReference type="PROSITE" id="PS01081">
    <property type="entry name" value="HTH_TETR_1"/>
    <property type="match status" value="1"/>
</dbReference>
<organism evidence="4 5">
    <name type="scientific">Lachnospira eligens</name>
    <dbReference type="NCBI Taxonomy" id="39485"/>
    <lineage>
        <taxon>Bacteria</taxon>
        <taxon>Bacillati</taxon>
        <taxon>Bacillota</taxon>
        <taxon>Clostridia</taxon>
        <taxon>Lachnospirales</taxon>
        <taxon>Lachnospiraceae</taxon>
        <taxon>Lachnospira</taxon>
    </lineage>
</organism>
<evidence type="ECO:0000313" key="5">
    <source>
        <dbReference type="Proteomes" id="UP000285844"/>
    </source>
</evidence>
<keyword evidence="1 2" id="KW-0238">DNA-binding</keyword>
<proteinExistence type="predicted"/>
<feature type="domain" description="HTH tetR-type" evidence="3">
    <location>
        <begin position="12"/>
        <end position="72"/>
    </location>
</feature>
<dbReference type="PANTHER" id="PTHR43479:SF11">
    <property type="entry name" value="ACREF_ENVCD OPERON REPRESSOR-RELATED"/>
    <property type="match status" value="1"/>
</dbReference>
<gene>
    <name evidence="4" type="ORF">DW858_14165</name>
</gene>
<dbReference type="GO" id="GO:0003677">
    <property type="term" value="F:DNA binding"/>
    <property type="evidence" value="ECO:0007669"/>
    <property type="project" value="UniProtKB-UniRule"/>
</dbReference>
<dbReference type="InterPro" id="IPR001647">
    <property type="entry name" value="HTH_TetR"/>
</dbReference>
<name>A0A413YQB8_9FIRM</name>
<dbReference type="Gene3D" id="1.10.357.10">
    <property type="entry name" value="Tetracycline Repressor, domain 2"/>
    <property type="match status" value="1"/>
</dbReference>
<sequence>MIDMGKLEANKQQKLTSLLNTAFNLFTTQGVAKTSIAEISQKAGIAKGTFYLYFKDKYDIRNRLISHESSKLFKNAVADLEEFSKEKNEQLGFEEKIIFIINHIVDELNSNQTLLTFISKNLSWGIFKEALTTKVASDDINFKDVYYEMINAEDISLEEPEIMLFLIVELVSSTCYSAILYKEPADIDTIKPYLFKTVRAIIREHTIQ</sequence>